<dbReference type="SUPFAM" id="SSF50475">
    <property type="entry name" value="FMN-binding split barrel"/>
    <property type="match status" value="1"/>
</dbReference>
<sequence length="99" mass="11254">MTVFAPEVVEAVLHHMNDDHIDDNLLIVRAFAGRDPESARMIDLDHRGGTWRYTVAGEEAELHLPWSQELSERPQLRREIVALYDAACGKLGVEPRPHD</sequence>
<evidence type="ECO:0000313" key="3">
    <source>
        <dbReference type="Proteomes" id="UP001157069"/>
    </source>
</evidence>
<proteinExistence type="predicted"/>
<dbReference type="Pfam" id="PF10615">
    <property type="entry name" value="DUF2470"/>
    <property type="match status" value="1"/>
</dbReference>
<evidence type="ECO:0000259" key="1">
    <source>
        <dbReference type="Pfam" id="PF10615"/>
    </source>
</evidence>
<accession>A0ABQ6JVG7</accession>
<dbReference type="Gene3D" id="3.20.180.10">
    <property type="entry name" value="PNP-oxidase-like"/>
    <property type="match status" value="1"/>
</dbReference>
<name>A0ABQ6JVG7_9MICO</name>
<evidence type="ECO:0000313" key="2">
    <source>
        <dbReference type="EMBL" id="GMA90621.1"/>
    </source>
</evidence>
<dbReference type="InterPro" id="IPR037119">
    <property type="entry name" value="Haem_oxidase_HugZ-like_sf"/>
</dbReference>
<organism evidence="2 3">
    <name type="scientific">Homoserinibacter gongjuensis</name>
    <dbReference type="NCBI Taxonomy" id="1162968"/>
    <lineage>
        <taxon>Bacteria</taxon>
        <taxon>Bacillati</taxon>
        <taxon>Actinomycetota</taxon>
        <taxon>Actinomycetes</taxon>
        <taxon>Micrococcales</taxon>
        <taxon>Microbacteriaceae</taxon>
        <taxon>Homoserinibacter</taxon>
    </lineage>
</organism>
<comment type="caution">
    <text evidence="2">The sequence shown here is derived from an EMBL/GenBank/DDBJ whole genome shotgun (WGS) entry which is preliminary data.</text>
</comment>
<dbReference type="RefSeq" id="WP_284298469.1">
    <property type="nucleotide sequence ID" value="NZ_BSVA01000001.1"/>
</dbReference>
<keyword evidence="3" id="KW-1185">Reference proteome</keyword>
<dbReference type="Proteomes" id="UP001157069">
    <property type="component" value="Unassembled WGS sequence"/>
</dbReference>
<dbReference type="EMBL" id="BSVA01000001">
    <property type="protein sequence ID" value="GMA90621.1"/>
    <property type="molecule type" value="Genomic_DNA"/>
</dbReference>
<feature type="domain" description="DUF2470" evidence="1">
    <location>
        <begin position="12"/>
        <end position="83"/>
    </location>
</feature>
<gene>
    <name evidence="2" type="ORF">GCM10025869_11500</name>
</gene>
<protein>
    <recommendedName>
        <fullName evidence="1">DUF2470 domain-containing protein</fullName>
    </recommendedName>
</protein>
<reference evidence="3" key="1">
    <citation type="journal article" date="2019" name="Int. J. Syst. Evol. Microbiol.">
        <title>The Global Catalogue of Microorganisms (GCM) 10K type strain sequencing project: providing services to taxonomists for standard genome sequencing and annotation.</title>
        <authorList>
            <consortium name="The Broad Institute Genomics Platform"/>
            <consortium name="The Broad Institute Genome Sequencing Center for Infectious Disease"/>
            <person name="Wu L."/>
            <person name="Ma J."/>
        </authorList>
    </citation>
    <scope>NUCLEOTIDE SEQUENCE [LARGE SCALE GENOMIC DNA]</scope>
    <source>
        <strain evidence="3">NBRC 108755</strain>
    </source>
</reference>
<dbReference type="InterPro" id="IPR019595">
    <property type="entry name" value="DUF2470"/>
</dbReference>